<dbReference type="EMBL" id="JAACJJ010000028">
    <property type="protein sequence ID" value="KAF5321024.1"/>
    <property type="molecule type" value="Genomic_DNA"/>
</dbReference>
<evidence type="ECO:0000256" key="1">
    <source>
        <dbReference type="ARBA" id="ARBA00004125"/>
    </source>
</evidence>
<dbReference type="Pfam" id="PF14604">
    <property type="entry name" value="SH3_9"/>
    <property type="match status" value="1"/>
</dbReference>
<name>A0A8H5BD48_9AGAR</name>
<dbReference type="InterPro" id="IPR035800">
    <property type="entry name" value="Sla1_SH3_1"/>
</dbReference>
<dbReference type="InterPro" id="IPR007131">
    <property type="entry name" value="SHD1"/>
</dbReference>
<dbReference type="GO" id="GO:0043130">
    <property type="term" value="F:ubiquitin binding"/>
    <property type="evidence" value="ECO:0007669"/>
    <property type="project" value="InterPro"/>
</dbReference>
<dbReference type="PANTHER" id="PTHR15735:SF21">
    <property type="entry name" value="PROTEIN NERVOUS WRECK"/>
    <property type="match status" value="1"/>
</dbReference>
<feature type="region of interest" description="Disordered" evidence="12">
    <location>
        <begin position="1070"/>
        <end position="1118"/>
    </location>
</feature>
<evidence type="ECO:0000256" key="6">
    <source>
        <dbReference type="ARBA" id="ARBA00022443"/>
    </source>
</evidence>
<feature type="compositionally biased region" description="Basic and acidic residues" evidence="12">
    <location>
        <begin position="512"/>
        <end position="523"/>
    </location>
</feature>
<dbReference type="InterPro" id="IPR001452">
    <property type="entry name" value="SH3_domain"/>
</dbReference>
<keyword evidence="6 11" id="KW-0728">SH3 domain</keyword>
<feature type="compositionally biased region" description="Pro residues" evidence="12">
    <location>
        <begin position="831"/>
        <end position="851"/>
    </location>
</feature>
<keyword evidence="10" id="KW-0963">Cytoplasm</keyword>
<feature type="region of interest" description="Disordered" evidence="12">
    <location>
        <begin position="265"/>
        <end position="339"/>
    </location>
</feature>
<feature type="compositionally biased region" description="Low complexity" evidence="12">
    <location>
        <begin position="875"/>
        <end position="892"/>
    </location>
</feature>
<dbReference type="OrthoDB" id="5971719at2759"/>
<dbReference type="Gene3D" id="2.30.30.700">
    <property type="entry name" value="SLA1 homology domain 1"/>
    <property type="match status" value="1"/>
</dbReference>
<feature type="compositionally biased region" description="Low complexity" evidence="12">
    <location>
        <begin position="797"/>
        <end position="808"/>
    </location>
</feature>
<dbReference type="SUPFAM" id="SSF50044">
    <property type="entry name" value="SH3-domain"/>
    <property type="match status" value="3"/>
</dbReference>
<dbReference type="InterPro" id="IPR036028">
    <property type="entry name" value="SH3-like_dom_sf"/>
</dbReference>
<dbReference type="Gene3D" id="2.30.30.40">
    <property type="entry name" value="SH3 Domains"/>
    <property type="match status" value="3"/>
</dbReference>
<dbReference type="Pfam" id="PF24081">
    <property type="entry name" value="PH_SLA1"/>
    <property type="match status" value="1"/>
</dbReference>
<proteinExistence type="inferred from homology"/>
<feature type="compositionally biased region" description="Basic and acidic residues" evidence="12">
    <location>
        <begin position="412"/>
        <end position="440"/>
    </location>
</feature>
<keyword evidence="15" id="KW-1185">Reference proteome</keyword>
<reference evidence="14 15" key="1">
    <citation type="journal article" date="2020" name="ISME J.">
        <title>Uncovering the hidden diversity of litter-decomposition mechanisms in mushroom-forming fungi.</title>
        <authorList>
            <person name="Floudas D."/>
            <person name="Bentzer J."/>
            <person name="Ahren D."/>
            <person name="Johansson T."/>
            <person name="Persson P."/>
            <person name="Tunlid A."/>
        </authorList>
    </citation>
    <scope>NUCLEOTIDE SEQUENCE [LARGE SCALE GENOMIC DNA]</scope>
    <source>
        <strain evidence="14 15">CBS 101986</strain>
    </source>
</reference>
<feature type="compositionally biased region" description="Polar residues" evidence="12">
    <location>
        <begin position="487"/>
        <end position="508"/>
    </location>
</feature>
<evidence type="ECO:0000256" key="4">
    <source>
        <dbReference type="ARBA" id="ARBA00007948"/>
    </source>
</evidence>
<keyword evidence="7" id="KW-0254">Endocytosis</keyword>
<feature type="compositionally biased region" description="Polar residues" evidence="12">
    <location>
        <begin position="757"/>
        <end position="774"/>
    </location>
</feature>
<dbReference type="GO" id="GO:0010008">
    <property type="term" value="C:endosome membrane"/>
    <property type="evidence" value="ECO:0007669"/>
    <property type="project" value="UniProtKB-SubCell"/>
</dbReference>
<feature type="compositionally biased region" description="Basic and acidic residues" evidence="12">
    <location>
        <begin position="465"/>
        <end position="474"/>
    </location>
</feature>
<accession>A0A8H5BD48</accession>
<dbReference type="Pfam" id="PF03983">
    <property type="entry name" value="SHD1"/>
    <property type="match status" value="1"/>
</dbReference>
<dbReference type="GO" id="GO:0030674">
    <property type="term" value="F:protein-macromolecule adaptor activity"/>
    <property type="evidence" value="ECO:0007669"/>
    <property type="project" value="InterPro"/>
</dbReference>
<feature type="region of interest" description="Disordered" evidence="12">
    <location>
        <begin position="219"/>
        <end position="248"/>
    </location>
</feature>
<evidence type="ECO:0000256" key="8">
    <source>
        <dbReference type="ARBA" id="ARBA00022753"/>
    </source>
</evidence>
<evidence type="ECO:0000256" key="7">
    <source>
        <dbReference type="ARBA" id="ARBA00022583"/>
    </source>
</evidence>
<evidence type="ECO:0000256" key="9">
    <source>
        <dbReference type="ARBA" id="ARBA00023203"/>
    </source>
</evidence>
<feature type="domain" description="SH3" evidence="13">
    <location>
        <begin position="8"/>
        <end position="69"/>
    </location>
</feature>
<comment type="caution">
    <text evidence="14">The sequence shown here is derived from an EMBL/GenBank/DDBJ whole genome shotgun (WGS) entry which is preliminary data.</text>
</comment>
<dbReference type="GO" id="GO:0042802">
    <property type="term" value="F:identical protein binding"/>
    <property type="evidence" value="ECO:0007669"/>
    <property type="project" value="InterPro"/>
</dbReference>
<dbReference type="InterPro" id="IPR056996">
    <property type="entry name" value="PH_SLA1"/>
</dbReference>
<evidence type="ECO:0000259" key="13">
    <source>
        <dbReference type="PROSITE" id="PS50002"/>
    </source>
</evidence>
<evidence type="ECO:0000256" key="12">
    <source>
        <dbReference type="SAM" id="MobiDB-lite"/>
    </source>
</evidence>
<protein>
    <recommendedName>
        <fullName evidence="5">Actin cytoskeleton-regulatory complex protein SLA1</fullName>
    </recommendedName>
</protein>
<dbReference type="GO" id="GO:0005886">
    <property type="term" value="C:plasma membrane"/>
    <property type="evidence" value="ECO:0007669"/>
    <property type="project" value="UniProtKB-SubCell"/>
</dbReference>
<sequence>MTQQEPDKYLAVLKASYDYQPQSEDEIEIKEDQLLLLLDKVDDEWWKVKIKSTSQETDSPVGLVPAAYAEHTSVVRALYEYEATAVGELSLQEDDVLYVYDTEDDWLLVQHSTEEGKAGYVPGNYVEVVDENEPPALAPSRIVVPDDPPRPVSTYVDPADRVASSKPANGTKVNDDIQTWSVSEIDKKGKKKKGTLGVGNGTVFFASLSDKTPVQKWQSKDVTSVSSEKSRHVSIDINGPTGPTSLHLHTESKDHVEQIIAKVQSSRALSANDEDGSSPPQSATDAKKPSVHFSQTSPVIIPSGPAHEDKEDTDEEQEEEEEEEYHAPQPHPAAGLTQEMAVALYDFDADGDDELSVVEGEKLTILEKDGDEWWKCKNAKGAIGVVPASYLEAVADNVISPAPPPRRAPVVDTKEEERKAEEARRQKAEEERKQQEELERYNAAQARKAEAAQKAKEAAAAAEAARQKRKEEAASRLSPPPVDKGASSRTSSEIKTAPSVNSRTSSEVTRPPPDKTRVWHDRSGQFRVEAAFLGFNKGKLRLHKVNGVIVEVPSEKMSVEDMQFVEKLMEKKSRPQRIAEDEDDIPLALSPHAKSRSQNGSTSAPPPKKAPKIDWFDFFLQAGCDLDDCTRYAASFERDKIDEDLLADITDGTMRSLGLREGDIIRVKKHIEKRKPTDNMNKPSGALQEQMRRDEELARQLQAQENGTTRGAPPNLFVAGPGGALKQPRRGRPTPSKSVPAVVDLKGLASVADQVPRTASPQQIASPARNQTPTLPARPESAARVSGFDDDAWTNRPSSTKPVKSPSPGGRAGSVPPLTPQPAPVAAAPAPAAPTPSAPAAPPAPPAPAPTGTPTLAKTDADIFEQLAKLSQLRQNSTPSQQQFQPQMRLQPSPSPLAMSPAGMTNGMGAGLSSAPMGQFLNQPTLSPPLQQPYNGPRGPFAPVPANQSLLQPLIPVPTQQTGFSSFVPTKPPVQPSSSPFARQLSPPAFLSTQPTGFQGMQPMMSQPTGFNPQPMMSQPTGFNALPMMSQPTGFGGMGTMQQQQSPFGNTNNNTLGPLSSQATGFNPPLNQSMFGPGPTSPPPLPTNTNTNSPANIFAQMKSGTFANEDNAPNSGQL</sequence>
<evidence type="ECO:0000256" key="11">
    <source>
        <dbReference type="PROSITE-ProRule" id="PRU00192"/>
    </source>
</evidence>
<feature type="domain" description="SH3" evidence="13">
    <location>
        <begin position="70"/>
        <end position="131"/>
    </location>
</feature>
<organism evidence="14 15">
    <name type="scientific">Psilocybe cf. subviscida</name>
    <dbReference type="NCBI Taxonomy" id="2480587"/>
    <lineage>
        <taxon>Eukaryota</taxon>
        <taxon>Fungi</taxon>
        <taxon>Dikarya</taxon>
        <taxon>Basidiomycota</taxon>
        <taxon>Agaricomycotina</taxon>
        <taxon>Agaricomycetes</taxon>
        <taxon>Agaricomycetidae</taxon>
        <taxon>Agaricales</taxon>
        <taxon>Agaricineae</taxon>
        <taxon>Strophariaceae</taxon>
        <taxon>Psilocybe</taxon>
    </lineage>
</organism>
<dbReference type="Proteomes" id="UP000567179">
    <property type="component" value="Unassembled WGS sequence"/>
</dbReference>
<comment type="similarity">
    <text evidence="4">Belongs to the SLA1 family.</text>
</comment>
<dbReference type="AlphaFoldDB" id="A0A8H5BD48"/>
<dbReference type="Pfam" id="PF00018">
    <property type="entry name" value="SH3_1"/>
    <property type="match status" value="2"/>
</dbReference>
<feature type="compositionally biased region" description="Polar residues" evidence="12">
    <location>
        <begin position="1102"/>
        <end position="1118"/>
    </location>
</feature>
<evidence type="ECO:0000256" key="10">
    <source>
        <dbReference type="ARBA" id="ARBA00023212"/>
    </source>
</evidence>
<feature type="compositionally biased region" description="Acidic residues" evidence="12">
    <location>
        <begin position="311"/>
        <end position="324"/>
    </location>
</feature>
<dbReference type="PANTHER" id="PTHR15735">
    <property type="entry name" value="FCH AND DOUBLE SH3 DOMAINS PROTEIN"/>
    <property type="match status" value="1"/>
</dbReference>
<evidence type="ECO:0000313" key="14">
    <source>
        <dbReference type="EMBL" id="KAF5321024.1"/>
    </source>
</evidence>
<feature type="region of interest" description="Disordered" evidence="12">
    <location>
        <begin position="397"/>
        <end position="523"/>
    </location>
</feature>
<feature type="domain" description="SH3" evidence="13">
    <location>
        <begin position="336"/>
        <end position="396"/>
    </location>
</feature>
<dbReference type="GO" id="GO:0030479">
    <property type="term" value="C:actin cortical patch"/>
    <property type="evidence" value="ECO:0007669"/>
    <property type="project" value="UniProtKB-SubCell"/>
</dbReference>
<keyword evidence="10" id="KW-0206">Cytoskeleton</keyword>
<gene>
    <name evidence="14" type="ORF">D9619_001095</name>
</gene>
<dbReference type="SMART" id="SM00326">
    <property type="entry name" value="SH3"/>
    <property type="match status" value="3"/>
</dbReference>
<dbReference type="CDD" id="cd00174">
    <property type="entry name" value="SH3"/>
    <property type="match status" value="1"/>
</dbReference>
<feature type="region of interest" description="Disordered" evidence="12">
    <location>
        <begin position="671"/>
        <end position="943"/>
    </location>
</feature>
<evidence type="ECO:0000256" key="3">
    <source>
        <dbReference type="ARBA" id="ARBA00004413"/>
    </source>
</evidence>
<feature type="compositionally biased region" description="Low complexity" evidence="12">
    <location>
        <begin position="1087"/>
        <end position="1096"/>
    </location>
</feature>
<keyword evidence="9" id="KW-0009">Actin-binding</keyword>
<dbReference type="GO" id="GO:0003779">
    <property type="term" value="F:actin binding"/>
    <property type="evidence" value="ECO:0007669"/>
    <property type="project" value="UniProtKB-KW"/>
</dbReference>
<evidence type="ECO:0000256" key="5">
    <source>
        <dbReference type="ARBA" id="ARBA00020357"/>
    </source>
</evidence>
<dbReference type="CDD" id="cd11773">
    <property type="entry name" value="SH3_Sla1p_1"/>
    <property type="match status" value="1"/>
</dbReference>
<feature type="region of interest" description="Disordered" evidence="12">
    <location>
        <begin position="572"/>
        <end position="610"/>
    </location>
</feature>
<dbReference type="InterPro" id="IPR013761">
    <property type="entry name" value="SAM/pointed_sf"/>
</dbReference>
<dbReference type="PROSITE" id="PS50002">
    <property type="entry name" value="SH3"/>
    <property type="match status" value="3"/>
</dbReference>
<evidence type="ECO:0000313" key="15">
    <source>
        <dbReference type="Proteomes" id="UP000567179"/>
    </source>
</evidence>
<comment type="subcellular location">
    <subcellularLocation>
        <location evidence="3">Cell membrane</location>
        <topology evidence="3">Peripheral membrane protein</topology>
        <orientation evidence="3">Cytoplasmic side</orientation>
    </subcellularLocation>
    <subcellularLocation>
        <location evidence="2">Cytoplasm</location>
        <location evidence="2">Cytoskeleton</location>
        <location evidence="2">Actin patch</location>
    </subcellularLocation>
    <subcellularLocation>
        <location evidence="1">Endosome membrane</location>
        <topology evidence="1">Peripheral membrane protein</topology>
        <orientation evidence="1">Cytoplasmic side</orientation>
    </subcellularLocation>
</comment>
<dbReference type="Gene3D" id="1.10.150.50">
    <property type="entry name" value="Transcription Factor, Ets-1"/>
    <property type="match status" value="1"/>
</dbReference>
<keyword evidence="8" id="KW-0967">Endosome</keyword>
<dbReference type="PRINTS" id="PR00452">
    <property type="entry name" value="SH3DOMAIN"/>
</dbReference>
<dbReference type="GO" id="GO:0006897">
    <property type="term" value="P:endocytosis"/>
    <property type="evidence" value="ECO:0007669"/>
    <property type="project" value="UniProtKB-KW"/>
</dbReference>
<evidence type="ECO:0000256" key="2">
    <source>
        <dbReference type="ARBA" id="ARBA00004134"/>
    </source>
</evidence>
<feature type="compositionally biased region" description="Basic and acidic residues" evidence="12">
    <location>
        <begin position="447"/>
        <end position="457"/>
    </location>
</feature>